<evidence type="ECO:0000256" key="1">
    <source>
        <dbReference type="SAM" id="Coils"/>
    </source>
</evidence>
<comment type="caution">
    <text evidence="3">The sequence shown here is derived from an EMBL/GenBank/DDBJ whole genome shotgun (WGS) entry which is preliminary data.</text>
</comment>
<organism evidence="3 4">
    <name type="scientific">Xenorhabdus santafensis</name>
    <dbReference type="NCBI Taxonomy" id="2582833"/>
    <lineage>
        <taxon>Bacteria</taxon>
        <taxon>Pseudomonadati</taxon>
        <taxon>Pseudomonadota</taxon>
        <taxon>Gammaproteobacteria</taxon>
        <taxon>Enterobacterales</taxon>
        <taxon>Morganellaceae</taxon>
        <taxon>Xenorhabdus</taxon>
    </lineage>
</organism>
<protein>
    <submittedName>
        <fullName evidence="3">Uncharacterized protein</fullName>
    </submittedName>
</protein>
<name>A0ABU4S8R7_9GAMM</name>
<keyword evidence="2" id="KW-0812">Transmembrane</keyword>
<dbReference type="EMBL" id="VCDN01000024">
    <property type="protein sequence ID" value="MDX7987159.1"/>
    <property type="molecule type" value="Genomic_DNA"/>
</dbReference>
<feature type="transmembrane region" description="Helical" evidence="2">
    <location>
        <begin position="172"/>
        <end position="196"/>
    </location>
</feature>
<dbReference type="Proteomes" id="UP001271890">
    <property type="component" value="Unassembled WGS sequence"/>
</dbReference>
<feature type="coiled-coil region" evidence="1">
    <location>
        <begin position="214"/>
        <end position="241"/>
    </location>
</feature>
<reference evidence="4" key="1">
    <citation type="journal article" date="2024" name="Toxins">
        <title>Genome Sequence Analysis of Native Xenorhabdus Strains Isolated from Entomopathogenic Nematodes in Argentina.</title>
        <authorList>
            <person name="Palma L."/>
            <person name="Frizzo L."/>
            <person name="Kaiser S."/>
            <person name="Berry C."/>
            <person name="Caballero P."/>
            <person name="Bode H.B."/>
            <person name="Del Valle E.E."/>
        </authorList>
    </citation>
    <scope>NUCLEOTIDE SEQUENCE [LARGE SCALE GENOMIC DNA]</scope>
    <source>
        <strain evidence="4">12</strain>
    </source>
</reference>
<evidence type="ECO:0000313" key="3">
    <source>
        <dbReference type="EMBL" id="MDX7987159.1"/>
    </source>
</evidence>
<keyword evidence="4" id="KW-1185">Reference proteome</keyword>
<evidence type="ECO:0000313" key="4">
    <source>
        <dbReference type="Proteomes" id="UP001271890"/>
    </source>
</evidence>
<accession>A0ABU4S8R7</accession>
<proteinExistence type="predicted"/>
<gene>
    <name evidence="3" type="ORF">FE392_07415</name>
</gene>
<evidence type="ECO:0000256" key="2">
    <source>
        <dbReference type="SAM" id="Phobius"/>
    </source>
</evidence>
<dbReference type="RefSeq" id="WP_319929594.1">
    <property type="nucleotide sequence ID" value="NZ_VCDN01000024.1"/>
</dbReference>
<keyword evidence="1" id="KW-0175">Coiled coil</keyword>
<keyword evidence="2" id="KW-1133">Transmembrane helix</keyword>
<sequence>MKVSTDFERISGYLTVLEEQQAIVTDMIDDMADAKNTAFDAILEAKASLELATHALKKQLAELDHIEVQKAHMRQVLSELDTIKHSTLRSLDESAKQFTDLAQTVPNQINQNVMEVLQHVDIAGAVRQRTDAQMEAIALQVRALTTHSHQFSEDIQMAQHALKQRYEQLQNYFWWLVGGGLLAIVLVTAFSAKFFFGQAVDRNFNAMISTYNQVGELKKQISVLERKLNQSSDNSEKTKKK</sequence>
<keyword evidence="2" id="KW-0472">Membrane</keyword>